<evidence type="ECO:0000313" key="3">
    <source>
        <dbReference type="EMBL" id="KMT61294.1"/>
    </source>
</evidence>
<protein>
    <recommendedName>
        <fullName evidence="2">GGDEF domain-containing protein</fullName>
    </recommendedName>
</protein>
<dbReference type="PROSITE" id="PS50887">
    <property type="entry name" value="GGDEF"/>
    <property type="match status" value="1"/>
</dbReference>
<feature type="transmembrane region" description="Helical" evidence="1">
    <location>
        <begin position="116"/>
        <end position="133"/>
    </location>
</feature>
<comment type="caution">
    <text evidence="3">The sequence shown here is derived from an EMBL/GenBank/DDBJ whole genome shotgun (WGS) entry which is preliminary data.</text>
</comment>
<sequence length="381" mass="43946">MWNIIQSLWSSLALFLSALFFHGMILRSIRENKPNWFINNHQHHIIRYFIGMYYGVLGLYFIWRGLPGEDFGIYTDMLINIILMLNVFSGTGPATIATSIIIIGKLLLGYNPHMQLIYVFFLLSYHFICIQVNTLKISLVRKFILSKLSITPFMLYYLHFKMAIPLQVYAIPKWLFIFTISFICSLILYLAARFIDTSNKQIFELRQSSILDPLTNLANYRHFDTCLRDEYKESTLKQTPLSVIIFDIDFFKNINDTYGHQTGNIILSHLSIALKKVLFHENALIARIGGEEFAVLLPDTSRDGATFYAEQLRKQIEKTDFPFKDEEIRLTVSVGAATMDHLHHFESGEALLKAADAALYTAKENGRNRVYTANLIVPLKE</sequence>
<organism evidence="3 4">
    <name type="scientific">Listeria fleischmannii 1991</name>
    <dbReference type="NCBI Taxonomy" id="1430899"/>
    <lineage>
        <taxon>Bacteria</taxon>
        <taxon>Bacillati</taxon>
        <taxon>Bacillota</taxon>
        <taxon>Bacilli</taxon>
        <taxon>Bacillales</taxon>
        <taxon>Listeriaceae</taxon>
        <taxon>Listeria</taxon>
    </lineage>
</organism>
<dbReference type="InterPro" id="IPR043128">
    <property type="entry name" value="Rev_trsase/Diguanyl_cyclase"/>
</dbReference>
<dbReference type="GO" id="GO:0043709">
    <property type="term" value="P:cell adhesion involved in single-species biofilm formation"/>
    <property type="evidence" value="ECO:0007669"/>
    <property type="project" value="TreeGrafter"/>
</dbReference>
<dbReference type="SUPFAM" id="SSF55073">
    <property type="entry name" value="Nucleotide cyclase"/>
    <property type="match status" value="1"/>
</dbReference>
<gene>
    <name evidence="3" type="ORF">X560_0113</name>
</gene>
<dbReference type="EMBL" id="AZHO01000003">
    <property type="protein sequence ID" value="KMT61294.1"/>
    <property type="molecule type" value="Genomic_DNA"/>
</dbReference>
<feature type="transmembrane region" description="Helical" evidence="1">
    <location>
        <begin position="45"/>
        <end position="66"/>
    </location>
</feature>
<dbReference type="GO" id="GO:0005886">
    <property type="term" value="C:plasma membrane"/>
    <property type="evidence" value="ECO:0007669"/>
    <property type="project" value="TreeGrafter"/>
</dbReference>
<dbReference type="InterPro" id="IPR050469">
    <property type="entry name" value="Diguanylate_Cyclase"/>
</dbReference>
<dbReference type="PANTHER" id="PTHR45138">
    <property type="entry name" value="REGULATORY COMPONENTS OF SENSORY TRANSDUCTION SYSTEM"/>
    <property type="match status" value="1"/>
</dbReference>
<dbReference type="FunFam" id="3.30.70.270:FF:000001">
    <property type="entry name" value="Diguanylate cyclase domain protein"/>
    <property type="match status" value="1"/>
</dbReference>
<keyword evidence="1" id="KW-0812">Transmembrane</keyword>
<feature type="domain" description="GGDEF" evidence="2">
    <location>
        <begin position="239"/>
        <end position="375"/>
    </location>
</feature>
<reference evidence="3 4" key="1">
    <citation type="journal article" date="2015" name="Genome Biol. Evol.">
        <title>Comparative Genomics of Listeria Sensu Lato: Genus-Wide Differences in Evolutionary Dynamics and the Progressive Gain of Complex, Potentially Pathogenicity-Related Traits through Lateral Gene Transfer.</title>
        <authorList>
            <person name="Chiara M."/>
            <person name="Caruso M."/>
            <person name="D'Erchia A.M."/>
            <person name="Manzari C."/>
            <person name="Fraccalvieri R."/>
            <person name="Goffredo E."/>
            <person name="Latorre L."/>
            <person name="Miccolupo A."/>
            <person name="Padalino I."/>
            <person name="Santagada G."/>
            <person name="Chiocco D."/>
            <person name="Pesole G."/>
            <person name="Horner D.S."/>
            <person name="Parisi A."/>
        </authorList>
    </citation>
    <scope>NUCLEOTIDE SEQUENCE [LARGE SCALE GENOMIC DNA]</scope>
    <source>
        <strain evidence="3 4">1991</strain>
    </source>
</reference>
<dbReference type="SMART" id="SM00267">
    <property type="entry name" value="GGDEF"/>
    <property type="match status" value="1"/>
</dbReference>
<feature type="transmembrane region" description="Helical" evidence="1">
    <location>
        <begin position="78"/>
        <end position="104"/>
    </location>
</feature>
<evidence type="ECO:0000256" key="1">
    <source>
        <dbReference type="SAM" id="Phobius"/>
    </source>
</evidence>
<keyword evidence="4" id="KW-1185">Reference proteome</keyword>
<name>A0A0J8GJZ8_9LIST</name>
<dbReference type="GO" id="GO:0052621">
    <property type="term" value="F:diguanylate cyclase activity"/>
    <property type="evidence" value="ECO:0007669"/>
    <property type="project" value="TreeGrafter"/>
</dbReference>
<evidence type="ECO:0000259" key="2">
    <source>
        <dbReference type="PROSITE" id="PS50887"/>
    </source>
</evidence>
<accession>A0A0J8GJZ8</accession>
<dbReference type="AlphaFoldDB" id="A0A0J8GJZ8"/>
<dbReference type="OrthoDB" id="9759607at2"/>
<feature type="transmembrane region" description="Helical" evidence="1">
    <location>
        <begin position="6"/>
        <end position="25"/>
    </location>
</feature>
<feature type="transmembrane region" description="Helical" evidence="1">
    <location>
        <begin position="170"/>
        <end position="192"/>
    </location>
</feature>
<dbReference type="Proteomes" id="UP000052258">
    <property type="component" value="Unassembled WGS sequence"/>
</dbReference>
<dbReference type="NCBIfam" id="TIGR00254">
    <property type="entry name" value="GGDEF"/>
    <property type="match status" value="1"/>
</dbReference>
<dbReference type="InterPro" id="IPR000160">
    <property type="entry name" value="GGDEF_dom"/>
</dbReference>
<keyword evidence="1" id="KW-0472">Membrane</keyword>
<feature type="transmembrane region" description="Helical" evidence="1">
    <location>
        <begin position="139"/>
        <end position="158"/>
    </location>
</feature>
<dbReference type="RefSeq" id="WP_059139805.1">
    <property type="nucleotide sequence ID" value="NZ_KQ130610.1"/>
</dbReference>
<dbReference type="Gene3D" id="3.30.70.270">
    <property type="match status" value="1"/>
</dbReference>
<dbReference type="InterPro" id="IPR029787">
    <property type="entry name" value="Nucleotide_cyclase"/>
</dbReference>
<dbReference type="GO" id="GO:1902201">
    <property type="term" value="P:negative regulation of bacterial-type flagellum-dependent cell motility"/>
    <property type="evidence" value="ECO:0007669"/>
    <property type="project" value="TreeGrafter"/>
</dbReference>
<dbReference type="Pfam" id="PF00990">
    <property type="entry name" value="GGDEF"/>
    <property type="match status" value="1"/>
</dbReference>
<keyword evidence="1" id="KW-1133">Transmembrane helix</keyword>
<dbReference type="PATRIC" id="fig|1430899.3.peg.113"/>
<evidence type="ECO:0000313" key="4">
    <source>
        <dbReference type="Proteomes" id="UP000052258"/>
    </source>
</evidence>
<dbReference type="CDD" id="cd01949">
    <property type="entry name" value="GGDEF"/>
    <property type="match status" value="1"/>
</dbReference>
<proteinExistence type="predicted"/>
<dbReference type="PANTHER" id="PTHR45138:SF9">
    <property type="entry name" value="DIGUANYLATE CYCLASE DGCM-RELATED"/>
    <property type="match status" value="1"/>
</dbReference>